<dbReference type="EMBL" id="CP032819">
    <property type="protein sequence ID" value="AZS31449.1"/>
    <property type="molecule type" value="Genomic_DNA"/>
</dbReference>
<dbReference type="Proteomes" id="UP000270673">
    <property type="component" value="Chromosome"/>
</dbReference>
<keyword evidence="2" id="KW-1185">Reference proteome</keyword>
<dbReference type="OrthoDB" id="1114533at2"/>
<gene>
    <name evidence="1" type="ORF">D8S85_19150</name>
</gene>
<protein>
    <submittedName>
        <fullName evidence="1">Uncharacterized protein</fullName>
    </submittedName>
</protein>
<accession>A0A3S9VY33</accession>
<proteinExistence type="predicted"/>
<evidence type="ECO:0000313" key="2">
    <source>
        <dbReference type="Proteomes" id="UP000270673"/>
    </source>
</evidence>
<sequence>MPYRRLPNTDAARIRALETALNNEEFSNINNLPFSLNLRQKIEFFLPKFKTAIANSQCARDKQNKNSQKYGEFTKKAKLYISHFLQVLNFTIIRGELKPVARTFYGIDEHDTKLPPLVSDQDLLEWGAKIIAGEQERTRNGGGSPVYSPSIALVKVNYENFKQAYASQKQFQQNSARCSAEVAQYRGEADEYILTLWNEIEAHYADLEDEEIRRQKCEHFGLVYVFRKGEKEDIKRKKEAERITLKLPF</sequence>
<dbReference type="RefSeq" id="WP_106482060.1">
    <property type="nucleotide sequence ID" value="NZ_CP032819.1"/>
</dbReference>
<organism evidence="1 2">
    <name type="scientific">Butyricimonas faecalis</name>
    <dbReference type="NCBI Taxonomy" id="2093856"/>
    <lineage>
        <taxon>Bacteria</taxon>
        <taxon>Pseudomonadati</taxon>
        <taxon>Bacteroidota</taxon>
        <taxon>Bacteroidia</taxon>
        <taxon>Bacteroidales</taxon>
        <taxon>Odoribacteraceae</taxon>
        <taxon>Butyricimonas</taxon>
    </lineage>
</organism>
<evidence type="ECO:0000313" key="1">
    <source>
        <dbReference type="EMBL" id="AZS31449.1"/>
    </source>
</evidence>
<dbReference type="KEGG" id="buy:D8S85_19150"/>
<name>A0A3S9VY33_9BACT</name>
<reference evidence="1 2" key="1">
    <citation type="submission" date="2018-10" db="EMBL/GenBank/DDBJ databases">
        <title>Butyricimonas faecalis sp. nov., isolated from human faeces and emended description of the genus Butyricimonas.</title>
        <authorList>
            <person name="Le Roy T."/>
            <person name="Van der Smissen P."/>
            <person name="Paquot A."/>
            <person name="Delzenne N."/>
            <person name="Muccioli G."/>
            <person name="Collet J.-F."/>
            <person name="Cani P.D."/>
        </authorList>
    </citation>
    <scope>NUCLEOTIDE SEQUENCE [LARGE SCALE GENOMIC DNA]</scope>
    <source>
        <strain evidence="1 2">H184</strain>
    </source>
</reference>
<dbReference type="AlphaFoldDB" id="A0A3S9VY33"/>